<dbReference type="RefSeq" id="WP_247992916.1">
    <property type="nucleotide sequence ID" value="NZ_CP096019.1"/>
</dbReference>
<sequence length="204" mass="23608">MTRDSVRRSSESTGDADASEDNAAYLNRVADRLEHSYDLDWERHVHGESFELYGRLRIEHRKQFLHPSITYADHGSHEHLFVRRTSPVKRADLDRLVELGHTLAEEWIDPDETHYSTEFTFVLIAPEITDAVRAFVDGFRDRTLLKLGFYGHYEVNLVVVAPERQEFVASTNAEIEAAFAPWDRQEPNPEPGGWFDRLVGRLRS</sequence>
<evidence type="ECO:0000313" key="3">
    <source>
        <dbReference type="EMBL" id="UPM42241.1"/>
    </source>
</evidence>
<proteinExistence type="predicted"/>
<dbReference type="Pfam" id="PF26226">
    <property type="entry name" value="DUF8052"/>
    <property type="match status" value="1"/>
</dbReference>
<name>A0A8T9ZZJ7_9EURY</name>
<evidence type="ECO:0000256" key="1">
    <source>
        <dbReference type="SAM" id="MobiDB-lite"/>
    </source>
</evidence>
<dbReference type="AlphaFoldDB" id="A0A8T9ZZJ7"/>
<keyword evidence="4" id="KW-1185">Reference proteome</keyword>
<evidence type="ECO:0000313" key="4">
    <source>
        <dbReference type="Proteomes" id="UP000831768"/>
    </source>
</evidence>
<feature type="region of interest" description="Disordered" evidence="1">
    <location>
        <begin position="1"/>
        <end position="20"/>
    </location>
</feature>
<organism evidence="3 4">
    <name type="scientific">Halocatena salina</name>
    <dbReference type="NCBI Taxonomy" id="2934340"/>
    <lineage>
        <taxon>Archaea</taxon>
        <taxon>Methanobacteriati</taxon>
        <taxon>Methanobacteriota</taxon>
        <taxon>Stenosarchaea group</taxon>
        <taxon>Halobacteria</taxon>
        <taxon>Halobacteriales</taxon>
        <taxon>Natronomonadaceae</taxon>
        <taxon>Halocatena</taxon>
    </lineage>
</organism>
<protein>
    <recommendedName>
        <fullName evidence="2">DUF8052 domain-containing protein</fullName>
    </recommendedName>
</protein>
<dbReference type="EMBL" id="CP096019">
    <property type="protein sequence ID" value="UPM42241.1"/>
    <property type="molecule type" value="Genomic_DNA"/>
</dbReference>
<feature type="compositionally biased region" description="Basic and acidic residues" evidence="1">
    <location>
        <begin position="1"/>
        <end position="10"/>
    </location>
</feature>
<dbReference type="GeneID" id="71928332"/>
<feature type="domain" description="DUF8052" evidence="2">
    <location>
        <begin position="23"/>
        <end position="180"/>
    </location>
</feature>
<dbReference type="Proteomes" id="UP000831768">
    <property type="component" value="Chromosome"/>
</dbReference>
<evidence type="ECO:0000259" key="2">
    <source>
        <dbReference type="Pfam" id="PF26226"/>
    </source>
</evidence>
<dbReference type="KEGG" id="haad:MW046_09755"/>
<dbReference type="InterPro" id="IPR058365">
    <property type="entry name" value="DUF8052"/>
</dbReference>
<accession>A0A8T9ZZJ7</accession>
<reference evidence="3" key="1">
    <citation type="submission" date="2022-04" db="EMBL/GenBank/DDBJ databases">
        <title>Halocatena sp. nov., isolated from a salt lake.</title>
        <authorList>
            <person name="Cui H.-L."/>
        </authorList>
    </citation>
    <scope>NUCLEOTIDE SEQUENCE</scope>
    <source>
        <strain evidence="3">AD-1</strain>
    </source>
</reference>
<gene>
    <name evidence="3" type="ORF">MW046_09755</name>
</gene>